<evidence type="ECO:0000313" key="3">
    <source>
        <dbReference type="Proteomes" id="UP000296049"/>
    </source>
</evidence>
<dbReference type="Proteomes" id="UP000296049">
    <property type="component" value="Unassembled WGS sequence"/>
</dbReference>
<reference evidence="3" key="1">
    <citation type="journal article" date="2013" name="Nat. Genet.">
        <title>The duck genome and transcriptome provide insight into an avian influenza virus reservoir species.</title>
        <authorList>
            <person name="Huang Y."/>
            <person name="Li Y."/>
            <person name="Burt D.W."/>
            <person name="Chen H."/>
            <person name="Zhang Y."/>
            <person name="Qian W."/>
            <person name="Kim H."/>
            <person name="Gan S."/>
            <person name="Zhao Y."/>
            <person name="Li J."/>
            <person name="Yi K."/>
            <person name="Feng H."/>
            <person name="Zhu P."/>
            <person name="Li B."/>
            <person name="Liu Q."/>
            <person name="Fairley S."/>
            <person name="Magor K.E."/>
            <person name="Du Z."/>
            <person name="Hu X."/>
            <person name="Goodman L."/>
            <person name="Tafer H."/>
            <person name="Vignal A."/>
            <person name="Lee T."/>
            <person name="Kim K.W."/>
            <person name="Sheng Z."/>
            <person name="An Y."/>
            <person name="Searle S."/>
            <person name="Herrero J."/>
            <person name="Groenen M.A."/>
            <person name="Crooijmans R.P."/>
            <person name="Faraut T."/>
            <person name="Cai Q."/>
            <person name="Webster R.G."/>
            <person name="Aldridge J.R."/>
            <person name="Warren W.C."/>
            <person name="Bartschat S."/>
            <person name="Kehr S."/>
            <person name="Marz M."/>
            <person name="Stadler P.F."/>
            <person name="Smith J."/>
            <person name="Kraus R.H."/>
            <person name="Zhao Y."/>
            <person name="Ren L."/>
            <person name="Fei J."/>
            <person name="Morisson M."/>
            <person name="Kaiser P."/>
            <person name="Griffin D.K."/>
            <person name="Rao M."/>
            <person name="Pitel F."/>
            <person name="Wang J."/>
            <person name="Li N."/>
        </authorList>
    </citation>
    <scope>NUCLEOTIDE SEQUENCE [LARGE SCALE GENOMIC DNA]</scope>
</reference>
<proteinExistence type="predicted"/>
<protein>
    <submittedName>
        <fullName evidence="2">Uncharacterized protein</fullName>
    </submittedName>
</protein>
<evidence type="ECO:0000256" key="1">
    <source>
        <dbReference type="SAM" id="MobiDB-lite"/>
    </source>
</evidence>
<gene>
    <name evidence="2" type="ORF">Anapl_02222</name>
</gene>
<sequence>MRWVCSEEAVGLILHGDVSERPIPELGRGGGEAQPARSPQGIGSGQDCCRLNHVQEEEWRDCGDEEVAEQDWWLQTSRTDAVIRPCHLVVFLLLAGKRQPSLDRSQSFFFRSCHHESSSSADRKENTAAATAQGSEASSMLQGHGYWATSLLFGTLPREKQHCASAEPPRKKAAQTETETSSSLQSYHNSYLFRTDQNNDKSKKCIFSSCEDL</sequence>
<feature type="region of interest" description="Disordered" evidence="1">
    <location>
        <begin position="162"/>
        <end position="183"/>
    </location>
</feature>
<dbReference type="AlphaFoldDB" id="R0LD04"/>
<name>R0LD04_ANAPL</name>
<evidence type="ECO:0000313" key="2">
    <source>
        <dbReference type="EMBL" id="EOB03569.1"/>
    </source>
</evidence>
<accession>R0LD04</accession>
<organism evidence="2 3">
    <name type="scientific">Anas platyrhynchos</name>
    <name type="common">Mallard</name>
    <name type="synonym">Anas boschas</name>
    <dbReference type="NCBI Taxonomy" id="8839"/>
    <lineage>
        <taxon>Eukaryota</taxon>
        <taxon>Metazoa</taxon>
        <taxon>Chordata</taxon>
        <taxon>Craniata</taxon>
        <taxon>Vertebrata</taxon>
        <taxon>Euteleostomi</taxon>
        <taxon>Archelosauria</taxon>
        <taxon>Archosauria</taxon>
        <taxon>Dinosauria</taxon>
        <taxon>Saurischia</taxon>
        <taxon>Theropoda</taxon>
        <taxon>Coelurosauria</taxon>
        <taxon>Aves</taxon>
        <taxon>Neognathae</taxon>
        <taxon>Galloanserae</taxon>
        <taxon>Anseriformes</taxon>
        <taxon>Anatidae</taxon>
        <taxon>Anatinae</taxon>
        <taxon>Anas</taxon>
    </lineage>
</organism>
<dbReference type="EMBL" id="KB742848">
    <property type="protein sequence ID" value="EOB03569.1"/>
    <property type="molecule type" value="Genomic_DNA"/>
</dbReference>
<keyword evidence="3" id="KW-1185">Reference proteome</keyword>
<feature type="region of interest" description="Disordered" evidence="1">
    <location>
        <begin position="24"/>
        <end position="43"/>
    </location>
</feature>